<proteinExistence type="predicted"/>
<comment type="caution">
    <text evidence="1">The sequence shown here is derived from an EMBL/GenBank/DDBJ whole genome shotgun (WGS) entry which is preliminary data.</text>
</comment>
<reference evidence="1" key="1">
    <citation type="journal article" date="2018" name="DNA Res.">
        <title>Multiple hybrid de novo genome assembly of finger millet, an orphan allotetraploid crop.</title>
        <authorList>
            <person name="Hatakeyama M."/>
            <person name="Aluri S."/>
            <person name="Balachadran M.T."/>
            <person name="Sivarajan S.R."/>
            <person name="Patrignani A."/>
            <person name="Gruter S."/>
            <person name="Poveda L."/>
            <person name="Shimizu-Inatsugi R."/>
            <person name="Baeten J."/>
            <person name="Francoijs K.J."/>
            <person name="Nataraja K.N."/>
            <person name="Reddy Y.A.N."/>
            <person name="Phadnis S."/>
            <person name="Ravikumar R.L."/>
            <person name="Schlapbach R."/>
            <person name="Sreeman S.M."/>
            <person name="Shimizu K.K."/>
        </authorList>
    </citation>
    <scope>NUCLEOTIDE SEQUENCE</scope>
</reference>
<keyword evidence="2" id="KW-1185">Reference proteome</keyword>
<dbReference type="AlphaFoldDB" id="A0AAV5CX98"/>
<dbReference type="Proteomes" id="UP001054889">
    <property type="component" value="Unassembled WGS sequence"/>
</dbReference>
<organism evidence="1 2">
    <name type="scientific">Eleusine coracana subsp. coracana</name>
    <dbReference type="NCBI Taxonomy" id="191504"/>
    <lineage>
        <taxon>Eukaryota</taxon>
        <taxon>Viridiplantae</taxon>
        <taxon>Streptophyta</taxon>
        <taxon>Embryophyta</taxon>
        <taxon>Tracheophyta</taxon>
        <taxon>Spermatophyta</taxon>
        <taxon>Magnoliopsida</taxon>
        <taxon>Liliopsida</taxon>
        <taxon>Poales</taxon>
        <taxon>Poaceae</taxon>
        <taxon>PACMAD clade</taxon>
        <taxon>Chloridoideae</taxon>
        <taxon>Cynodonteae</taxon>
        <taxon>Eleusininae</taxon>
        <taxon>Eleusine</taxon>
    </lineage>
</organism>
<sequence length="141" mass="15809">MVTAVVADIKEEGSRYPAFVVRKIGREQNNCQHTKMKTVPLVYLVPLALLIVGEDEDRAAHFVELQQVKNTWVCACFAAPAPSSWRWWYSPAPRFRVGTRTSHTAVDSQELCSDNELADEAILSPDAELAILASSYCLYYT</sequence>
<gene>
    <name evidence="1" type="primary">ga19894</name>
    <name evidence="1" type="ORF">PR202_ga19894</name>
</gene>
<accession>A0AAV5CX98</accession>
<dbReference type="EMBL" id="BQKI01000009">
    <property type="protein sequence ID" value="GJN02532.1"/>
    <property type="molecule type" value="Genomic_DNA"/>
</dbReference>
<protein>
    <submittedName>
        <fullName evidence="1">Uncharacterized protein</fullName>
    </submittedName>
</protein>
<name>A0AAV5CX98_ELECO</name>
<evidence type="ECO:0000313" key="2">
    <source>
        <dbReference type="Proteomes" id="UP001054889"/>
    </source>
</evidence>
<reference evidence="1" key="2">
    <citation type="submission" date="2021-12" db="EMBL/GenBank/DDBJ databases">
        <title>Resequencing data analysis of finger millet.</title>
        <authorList>
            <person name="Hatakeyama M."/>
            <person name="Aluri S."/>
            <person name="Balachadran M.T."/>
            <person name="Sivarajan S.R."/>
            <person name="Poveda L."/>
            <person name="Shimizu-Inatsugi R."/>
            <person name="Schlapbach R."/>
            <person name="Sreeman S.M."/>
            <person name="Shimizu K.K."/>
        </authorList>
    </citation>
    <scope>NUCLEOTIDE SEQUENCE</scope>
</reference>
<evidence type="ECO:0000313" key="1">
    <source>
        <dbReference type="EMBL" id="GJN02532.1"/>
    </source>
</evidence>